<dbReference type="STRING" id="1122206.SAMN02745753_02781"/>
<dbReference type="PROSITE" id="PS51295">
    <property type="entry name" value="CRM"/>
    <property type="match status" value="1"/>
</dbReference>
<dbReference type="PANTHER" id="PTHR40065">
    <property type="entry name" value="RNA-BINDING PROTEIN YHBY"/>
    <property type="match status" value="1"/>
</dbReference>
<dbReference type="SMART" id="SM01103">
    <property type="entry name" value="CRS1_YhbY"/>
    <property type="match status" value="1"/>
</dbReference>
<dbReference type="AlphaFoldDB" id="A0A1M5F3W2"/>
<evidence type="ECO:0000313" key="5">
    <source>
        <dbReference type="Proteomes" id="UP000184517"/>
    </source>
</evidence>
<dbReference type="Proteomes" id="UP000184517">
    <property type="component" value="Unassembled WGS sequence"/>
</dbReference>
<gene>
    <name evidence="4" type="ORF">SAMN02745753_02781</name>
</gene>
<reference evidence="5" key="1">
    <citation type="submission" date="2016-11" db="EMBL/GenBank/DDBJ databases">
        <authorList>
            <person name="Varghese N."/>
            <person name="Submissions S."/>
        </authorList>
    </citation>
    <scope>NUCLEOTIDE SEQUENCE [LARGE SCALE GENOMIC DNA]</scope>
    <source>
        <strain evidence="5">DSM 16579</strain>
    </source>
</reference>
<keyword evidence="5" id="KW-1185">Reference proteome</keyword>
<evidence type="ECO:0000256" key="2">
    <source>
        <dbReference type="PROSITE-ProRule" id="PRU00626"/>
    </source>
</evidence>
<dbReference type="InterPro" id="IPR035920">
    <property type="entry name" value="YhbY-like_sf"/>
</dbReference>
<dbReference type="Gene3D" id="3.30.110.60">
    <property type="entry name" value="YhbY-like"/>
    <property type="match status" value="1"/>
</dbReference>
<dbReference type="OrthoDB" id="9797519at2"/>
<proteinExistence type="predicted"/>
<name>A0A1M5F3W2_9GAMM</name>
<dbReference type="InterPro" id="IPR001890">
    <property type="entry name" value="RNA-binding_CRM"/>
</dbReference>
<dbReference type="Pfam" id="PF01985">
    <property type="entry name" value="CRS1_YhbY"/>
    <property type="match status" value="1"/>
</dbReference>
<evidence type="ECO:0000313" key="4">
    <source>
        <dbReference type="EMBL" id="SHF86229.1"/>
    </source>
</evidence>
<dbReference type="RefSeq" id="WP_072840292.1">
    <property type="nucleotide sequence ID" value="NZ_FQVF01000012.1"/>
</dbReference>
<dbReference type="EMBL" id="FQVF01000012">
    <property type="protein sequence ID" value="SHF86229.1"/>
    <property type="molecule type" value="Genomic_DNA"/>
</dbReference>
<keyword evidence="1 2" id="KW-0694">RNA-binding</keyword>
<accession>A0A1M5F3W2</accession>
<dbReference type="InterPro" id="IPR051925">
    <property type="entry name" value="RNA-binding_domain"/>
</dbReference>
<protein>
    <submittedName>
        <fullName evidence="4">RNA-binding protein</fullName>
    </submittedName>
</protein>
<feature type="domain" description="CRM" evidence="3">
    <location>
        <begin position="1"/>
        <end position="97"/>
    </location>
</feature>
<dbReference type="SUPFAM" id="SSF75471">
    <property type="entry name" value="YhbY-like"/>
    <property type="match status" value="1"/>
</dbReference>
<dbReference type="GO" id="GO:0003723">
    <property type="term" value="F:RNA binding"/>
    <property type="evidence" value="ECO:0007669"/>
    <property type="project" value="UniProtKB-UniRule"/>
</dbReference>
<evidence type="ECO:0000256" key="1">
    <source>
        <dbReference type="ARBA" id="ARBA00022884"/>
    </source>
</evidence>
<dbReference type="PANTHER" id="PTHR40065:SF3">
    <property type="entry name" value="RNA-BINDING PROTEIN YHBY"/>
    <property type="match status" value="1"/>
</dbReference>
<evidence type="ECO:0000259" key="3">
    <source>
        <dbReference type="PROSITE" id="PS51295"/>
    </source>
</evidence>
<organism evidence="4 5">
    <name type="scientific">Marinomonas polaris DSM 16579</name>
    <dbReference type="NCBI Taxonomy" id="1122206"/>
    <lineage>
        <taxon>Bacteria</taxon>
        <taxon>Pseudomonadati</taxon>
        <taxon>Pseudomonadota</taxon>
        <taxon>Gammaproteobacteria</taxon>
        <taxon>Oceanospirillales</taxon>
        <taxon>Oceanospirillaceae</taxon>
        <taxon>Marinomonas</taxon>
    </lineage>
</organism>
<sequence>MSITNAQKKQYRLIGHALNPVVMIAGNGLTENVLTEIDRALEDHELIKIRISITDREVRTALIEEINKIMKSETVQTIGKVALFYRAALKPNPKLSNLLR</sequence>